<evidence type="ECO:0008006" key="4">
    <source>
        <dbReference type="Google" id="ProtNLM"/>
    </source>
</evidence>
<organism evidence="2 3">
    <name type="scientific">Paxillus rubicundulus Ve08.2h10</name>
    <dbReference type="NCBI Taxonomy" id="930991"/>
    <lineage>
        <taxon>Eukaryota</taxon>
        <taxon>Fungi</taxon>
        <taxon>Dikarya</taxon>
        <taxon>Basidiomycota</taxon>
        <taxon>Agaricomycotina</taxon>
        <taxon>Agaricomycetes</taxon>
        <taxon>Agaricomycetidae</taxon>
        <taxon>Boletales</taxon>
        <taxon>Paxilineae</taxon>
        <taxon>Paxillaceae</taxon>
        <taxon>Paxillus</taxon>
    </lineage>
</organism>
<keyword evidence="3" id="KW-1185">Reference proteome</keyword>
<dbReference type="Proteomes" id="UP000054538">
    <property type="component" value="Unassembled WGS sequence"/>
</dbReference>
<reference evidence="2 3" key="1">
    <citation type="submission" date="2014-04" db="EMBL/GenBank/DDBJ databases">
        <authorList>
            <consortium name="DOE Joint Genome Institute"/>
            <person name="Kuo A."/>
            <person name="Kohler A."/>
            <person name="Jargeat P."/>
            <person name="Nagy L.G."/>
            <person name="Floudas D."/>
            <person name="Copeland A."/>
            <person name="Barry K.W."/>
            <person name="Cichocki N."/>
            <person name="Veneault-Fourrey C."/>
            <person name="LaButti K."/>
            <person name="Lindquist E.A."/>
            <person name="Lipzen A."/>
            <person name="Lundell T."/>
            <person name="Morin E."/>
            <person name="Murat C."/>
            <person name="Sun H."/>
            <person name="Tunlid A."/>
            <person name="Henrissat B."/>
            <person name="Grigoriev I.V."/>
            <person name="Hibbett D.S."/>
            <person name="Martin F."/>
            <person name="Nordberg H.P."/>
            <person name="Cantor M.N."/>
            <person name="Hua S.X."/>
        </authorList>
    </citation>
    <scope>NUCLEOTIDE SEQUENCE [LARGE SCALE GENOMIC DNA]</scope>
    <source>
        <strain evidence="2 3">Ve08.2h10</strain>
    </source>
</reference>
<sequence>KTYRSSLLIFHIFCDARAIPEIQCVPTHPDLISLFIAYLTGSYSRKTISNYVFGIHAWHIFHSQTWSLNDLEINALLTAAKHLSPASSCRKKQQPSTVNFISTISRHLILNSPLDAAIYACLTTSFCTISRAGKLSIPTLTSFDATRHIK</sequence>
<reference evidence="3" key="2">
    <citation type="submission" date="2015-01" db="EMBL/GenBank/DDBJ databases">
        <title>Evolutionary Origins and Diversification of the Mycorrhizal Mutualists.</title>
        <authorList>
            <consortium name="DOE Joint Genome Institute"/>
            <consortium name="Mycorrhizal Genomics Consortium"/>
            <person name="Kohler A."/>
            <person name="Kuo A."/>
            <person name="Nagy L.G."/>
            <person name="Floudas D."/>
            <person name="Copeland A."/>
            <person name="Barry K.W."/>
            <person name="Cichocki N."/>
            <person name="Veneault-Fourrey C."/>
            <person name="LaButti K."/>
            <person name="Lindquist E.A."/>
            <person name="Lipzen A."/>
            <person name="Lundell T."/>
            <person name="Morin E."/>
            <person name="Murat C."/>
            <person name="Riley R."/>
            <person name="Ohm R."/>
            <person name="Sun H."/>
            <person name="Tunlid A."/>
            <person name="Henrissat B."/>
            <person name="Grigoriev I.V."/>
            <person name="Hibbett D.S."/>
            <person name="Martin F."/>
        </authorList>
    </citation>
    <scope>NUCLEOTIDE SEQUENCE [LARGE SCALE GENOMIC DNA]</scope>
    <source>
        <strain evidence="3">Ve08.2h10</strain>
    </source>
</reference>
<dbReference type="Gene3D" id="1.10.150.130">
    <property type="match status" value="1"/>
</dbReference>
<dbReference type="STRING" id="930991.A0A0D0DHD7"/>
<feature type="non-terminal residue" evidence="2">
    <location>
        <position position="1"/>
    </location>
</feature>
<proteinExistence type="predicted"/>
<dbReference type="SUPFAM" id="SSF47823">
    <property type="entry name" value="lambda integrase-like, N-terminal domain"/>
    <property type="match status" value="1"/>
</dbReference>
<evidence type="ECO:0000256" key="1">
    <source>
        <dbReference type="ARBA" id="ARBA00023125"/>
    </source>
</evidence>
<accession>A0A0D0DHD7</accession>
<protein>
    <recommendedName>
        <fullName evidence="4">Core-binding (CB) domain-containing protein</fullName>
    </recommendedName>
</protein>
<dbReference type="HOGENOM" id="CLU_003292_7_2_1"/>
<dbReference type="InterPro" id="IPR010998">
    <property type="entry name" value="Integrase_recombinase_N"/>
</dbReference>
<dbReference type="AlphaFoldDB" id="A0A0D0DHD7"/>
<dbReference type="EMBL" id="KN826991">
    <property type="protein sequence ID" value="KIK77430.1"/>
    <property type="molecule type" value="Genomic_DNA"/>
</dbReference>
<gene>
    <name evidence="2" type="ORF">PAXRUDRAFT_166882</name>
</gene>
<dbReference type="OrthoDB" id="2687884at2759"/>
<evidence type="ECO:0000313" key="2">
    <source>
        <dbReference type="EMBL" id="KIK77430.1"/>
    </source>
</evidence>
<evidence type="ECO:0000313" key="3">
    <source>
        <dbReference type="Proteomes" id="UP000054538"/>
    </source>
</evidence>
<keyword evidence="1" id="KW-0238">DNA-binding</keyword>
<dbReference type="InParanoid" id="A0A0D0DHD7"/>
<name>A0A0D0DHD7_9AGAM</name>
<dbReference type="GO" id="GO:0003677">
    <property type="term" value="F:DNA binding"/>
    <property type="evidence" value="ECO:0007669"/>
    <property type="project" value="UniProtKB-KW"/>
</dbReference>